<evidence type="ECO:0000256" key="1">
    <source>
        <dbReference type="SAM" id="MobiDB-lite"/>
    </source>
</evidence>
<comment type="caution">
    <text evidence="2">The sequence shown here is derived from an EMBL/GenBank/DDBJ whole genome shotgun (WGS) entry which is preliminary data.</text>
</comment>
<proteinExistence type="predicted"/>
<feature type="compositionally biased region" description="Polar residues" evidence="1">
    <location>
        <begin position="30"/>
        <end position="46"/>
    </location>
</feature>
<dbReference type="GeneID" id="33936880"/>
<evidence type="ECO:0000313" key="2">
    <source>
        <dbReference type="EMBL" id="OWT42744.1"/>
    </source>
</evidence>
<dbReference type="AlphaFoldDB" id="A0A219AR03"/>
<dbReference type="EMBL" id="LSBJ02000006">
    <property type="protein sequence ID" value="OWT42744.1"/>
    <property type="molecule type" value="Genomic_DNA"/>
</dbReference>
<accession>A0A219AR03</accession>
<organism evidence="2 3">
    <name type="scientific">Pochonia chlamydosporia 170</name>
    <dbReference type="NCBI Taxonomy" id="1380566"/>
    <lineage>
        <taxon>Eukaryota</taxon>
        <taxon>Fungi</taxon>
        <taxon>Dikarya</taxon>
        <taxon>Ascomycota</taxon>
        <taxon>Pezizomycotina</taxon>
        <taxon>Sordariomycetes</taxon>
        <taxon>Hypocreomycetidae</taxon>
        <taxon>Hypocreales</taxon>
        <taxon>Clavicipitaceae</taxon>
        <taxon>Pochonia</taxon>
    </lineage>
</organism>
<gene>
    <name evidence="2" type="ORF">VFPPC_17999</name>
</gene>
<keyword evidence="3" id="KW-1185">Reference proteome</keyword>
<dbReference type="KEGG" id="pchm:VFPPC_17999"/>
<dbReference type="RefSeq" id="XP_022285223.1">
    <property type="nucleotide sequence ID" value="XM_022429663.1"/>
</dbReference>
<evidence type="ECO:0000313" key="3">
    <source>
        <dbReference type="Proteomes" id="UP000078397"/>
    </source>
</evidence>
<name>A0A219AR03_METCM</name>
<sequence length="90" mass="9892">MSFLSLPMHLNRLESIPGPLHHFSRPSYAWPTNSPTSPEEGQSKPASRSAPLRSVHWASVRCPRPAMRATRNKPEASQPASAPRATTGHQ</sequence>
<feature type="region of interest" description="Disordered" evidence="1">
    <location>
        <begin position="14"/>
        <end position="90"/>
    </location>
</feature>
<reference evidence="2 3" key="1">
    <citation type="journal article" date="2016" name="PLoS Pathog.">
        <title>Biosynthesis of antibiotic leucinostatins in bio-control fungus Purpureocillium lilacinum and their inhibition on phytophthora revealed by genome mining.</title>
        <authorList>
            <person name="Wang G."/>
            <person name="Liu Z."/>
            <person name="Lin R."/>
            <person name="Li E."/>
            <person name="Mao Z."/>
            <person name="Ling J."/>
            <person name="Yang Y."/>
            <person name="Yin W.B."/>
            <person name="Xie B."/>
        </authorList>
    </citation>
    <scope>NUCLEOTIDE SEQUENCE [LARGE SCALE GENOMIC DNA]</scope>
    <source>
        <strain evidence="2">170</strain>
    </source>
</reference>
<protein>
    <submittedName>
        <fullName evidence="2">Uncharacterized protein</fullName>
    </submittedName>
</protein>
<dbReference type="Proteomes" id="UP000078397">
    <property type="component" value="Unassembled WGS sequence"/>
</dbReference>